<evidence type="ECO:0000256" key="1">
    <source>
        <dbReference type="ARBA" id="ARBA00011073"/>
    </source>
</evidence>
<dbReference type="PROSITE" id="PS51892">
    <property type="entry name" value="SUBTILASE"/>
    <property type="match status" value="1"/>
</dbReference>
<dbReference type="InterPro" id="IPR015500">
    <property type="entry name" value="Peptidase_S8_subtilisin-rel"/>
</dbReference>
<reference evidence="8" key="1">
    <citation type="submission" date="2022-06" db="EMBL/GenBank/DDBJ databases">
        <title>Ornithinimicrobium HY1793.</title>
        <authorList>
            <person name="Huang Y."/>
        </authorList>
    </citation>
    <scope>NUCLEOTIDE SEQUENCE</scope>
    <source>
        <strain evidence="8">HY1793</strain>
    </source>
</reference>
<dbReference type="InterPro" id="IPR000209">
    <property type="entry name" value="Peptidase_S8/S53_dom"/>
</dbReference>
<evidence type="ECO:0000313" key="8">
    <source>
        <dbReference type="EMBL" id="USQ81378.1"/>
    </source>
</evidence>
<feature type="active site" description="Charge relay system" evidence="5">
    <location>
        <position position="449"/>
    </location>
</feature>
<organism evidence="8 9">
    <name type="scientific">Ornithinimicrobium faecis</name>
    <dbReference type="NCBI Taxonomy" id="2934158"/>
    <lineage>
        <taxon>Bacteria</taxon>
        <taxon>Bacillati</taxon>
        <taxon>Actinomycetota</taxon>
        <taxon>Actinomycetes</taxon>
        <taxon>Micrococcales</taxon>
        <taxon>Ornithinimicrobiaceae</taxon>
        <taxon>Ornithinimicrobium</taxon>
    </lineage>
</organism>
<dbReference type="PANTHER" id="PTHR43399">
    <property type="entry name" value="SUBTILISIN-RELATED"/>
    <property type="match status" value="1"/>
</dbReference>
<dbReference type="PRINTS" id="PR00723">
    <property type="entry name" value="SUBTILISIN"/>
</dbReference>
<proteinExistence type="inferred from homology"/>
<keyword evidence="4 5" id="KW-0720">Serine protease</keyword>
<evidence type="ECO:0000256" key="2">
    <source>
        <dbReference type="ARBA" id="ARBA00022670"/>
    </source>
</evidence>
<keyword evidence="2 5" id="KW-0645">Protease</keyword>
<evidence type="ECO:0000256" key="5">
    <source>
        <dbReference type="PROSITE-ProRule" id="PRU01240"/>
    </source>
</evidence>
<name>A0ABY4YYF5_9MICO</name>
<dbReference type="InterPro" id="IPR023828">
    <property type="entry name" value="Peptidase_S8_Ser-AS"/>
</dbReference>
<sequence>MRETRGAGLADTNGKDLEVTPMAGSRGLGRGLVAAAAGASLVATGIGALGAGAQDLSTPPATLGTPLPTQDRIDAEVTAELESDGSADFWIDLGAEADLSPAYEIEDWEERGQFVYDALTSTAQTSQADLRAELDEAGATYETFYVSNAIRVTDGDVELVASLSDRADVAHLHATFETAPPEVPFEPVSEADSAPAEGVEWNLQDVRADAVWSTGTSGEGIIVATIDTGAEWDHPGLINHYRGFNGGEVNHNYSWFDATGESPQQPADSNGHGTHVTGTLVGDDGGVNQVGMAPGARWIAANGCGKGCKDSNLLASGQWTLAPTNLAGENPNAALRPHVINNSWGSTSPSTGPLLEDVSKAWAAAGQFAVFSNGNLAQWGSNPCRSSSSPGSRIINYSVGNYTKNHTIASTSSRGTGQGGAIKPDISAPGTNVRSTWPGGGYATGNGTSMAAPHVAGAVALLWSARPDLRGDVDVTRALLDGSAIDTNDTSCGGTAANNNVFGEGRLNAAALINSAPATPVHRISGQDRYSTAAAIATGYQNGAGVVYLATGNDYPDALVGAALAGTKEAPVLLTKPDTMPAATVAQLKRLQPATVVLLGGQQVISQQVLGEVQQLLPNANTGRRAGDNRYETAAMISRDFKSSDVVYIATGADYPDGLAGAARSGALDAPVLLTQPGNLPNATKVELDRLRPQRIVLLGGPTAISKQVGSELQAYAPTTRVAGTNRYETAAQISTDYQSASTVYIATGTDWPDALAGAARAGRDHAPILLAQPDNVPNATVREVRRLNPDRIFVLGGPSAISTASEIELGRIE</sequence>
<dbReference type="PROSITE" id="PS00138">
    <property type="entry name" value="SUBTILASE_SER"/>
    <property type="match status" value="1"/>
</dbReference>
<evidence type="ECO:0000259" key="7">
    <source>
        <dbReference type="Pfam" id="PF00082"/>
    </source>
</evidence>
<dbReference type="InterPro" id="IPR036852">
    <property type="entry name" value="Peptidase_S8/S53_dom_sf"/>
</dbReference>
<dbReference type="Pfam" id="PF04122">
    <property type="entry name" value="CW_binding_2"/>
    <property type="match status" value="3"/>
</dbReference>
<dbReference type="Gene3D" id="3.40.50.200">
    <property type="entry name" value="Peptidase S8/S53 domain"/>
    <property type="match status" value="1"/>
</dbReference>
<feature type="active site" description="Charge relay system" evidence="5">
    <location>
        <position position="272"/>
    </location>
</feature>
<evidence type="ECO:0000313" key="9">
    <source>
        <dbReference type="Proteomes" id="UP001056455"/>
    </source>
</evidence>
<comment type="similarity">
    <text evidence="1 5">Belongs to the peptidase S8 family.</text>
</comment>
<dbReference type="Proteomes" id="UP001056455">
    <property type="component" value="Chromosome"/>
</dbReference>
<dbReference type="SUPFAM" id="SSF52743">
    <property type="entry name" value="Subtilisin-like"/>
    <property type="match status" value="1"/>
</dbReference>
<dbReference type="EMBL" id="CP099489">
    <property type="protein sequence ID" value="USQ81378.1"/>
    <property type="molecule type" value="Genomic_DNA"/>
</dbReference>
<evidence type="ECO:0000256" key="3">
    <source>
        <dbReference type="ARBA" id="ARBA00022801"/>
    </source>
</evidence>
<dbReference type="InterPro" id="IPR051048">
    <property type="entry name" value="Peptidase_S8/S53_subtilisin"/>
</dbReference>
<dbReference type="Pfam" id="PF00082">
    <property type="entry name" value="Peptidase_S8"/>
    <property type="match status" value="1"/>
</dbReference>
<feature type="active site" description="Charge relay system" evidence="5">
    <location>
        <position position="227"/>
    </location>
</feature>
<dbReference type="InterPro" id="IPR022398">
    <property type="entry name" value="Peptidase_S8_His-AS"/>
</dbReference>
<gene>
    <name evidence="8" type="ORF">NF556_06940</name>
</gene>
<dbReference type="PROSITE" id="PS00137">
    <property type="entry name" value="SUBTILASE_HIS"/>
    <property type="match status" value="1"/>
</dbReference>
<dbReference type="InterPro" id="IPR007253">
    <property type="entry name" value="Cell_wall-bd_2"/>
</dbReference>
<feature type="domain" description="Peptidase S8/S53" evidence="7">
    <location>
        <begin position="218"/>
        <end position="505"/>
    </location>
</feature>
<dbReference type="PANTHER" id="PTHR43399:SF4">
    <property type="entry name" value="CELL WALL-ASSOCIATED PROTEASE"/>
    <property type="match status" value="1"/>
</dbReference>
<feature type="region of interest" description="Disordered" evidence="6">
    <location>
        <begin position="409"/>
        <end position="431"/>
    </location>
</feature>
<evidence type="ECO:0000256" key="6">
    <source>
        <dbReference type="SAM" id="MobiDB-lite"/>
    </source>
</evidence>
<keyword evidence="3 5" id="KW-0378">Hydrolase</keyword>
<protein>
    <submittedName>
        <fullName evidence="8">Cell wall-binding repeat-containing protein</fullName>
    </submittedName>
</protein>
<accession>A0ABY4YYF5</accession>
<dbReference type="RefSeq" id="WP_252594811.1">
    <property type="nucleotide sequence ID" value="NZ_CP099489.1"/>
</dbReference>
<evidence type="ECO:0000256" key="4">
    <source>
        <dbReference type="ARBA" id="ARBA00022825"/>
    </source>
</evidence>
<keyword evidence="9" id="KW-1185">Reference proteome</keyword>